<dbReference type="Pfam" id="PF05199">
    <property type="entry name" value="GMC_oxred_C"/>
    <property type="match status" value="6"/>
</dbReference>
<keyword evidence="6" id="KW-1185">Reference proteome</keyword>
<feature type="domain" description="Glucose-methanol-choline oxidoreductase N-terminal" evidence="4">
    <location>
        <begin position="353"/>
        <end position="367"/>
    </location>
</feature>
<reference evidence="5 6" key="1">
    <citation type="submission" date="2015-04" db="EMBL/GenBank/DDBJ databases">
        <authorList>
            <person name="Syromyatnikov M.Y."/>
            <person name="Popov V.N."/>
        </authorList>
    </citation>
    <scope>NUCLEOTIDE SEQUENCE [LARGE SCALE GENOMIC DNA]</scope>
</reference>
<dbReference type="InterPro" id="IPR036188">
    <property type="entry name" value="FAD/NAD-bd_sf"/>
</dbReference>
<name>A0A1J1IYP0_9DIPT</name>
<evidence type="ECO:0000256" key="1">
    <source>
        <dbReference type="ARBA" id="ARBA00010790"/>
    </source>
</evidence>
<dbReference type="Gene3D" id="3.30.560.10">
    <property type="entry name" value="Glucose Oxidase, domain 3"/>
    <property type="match status" value="6"/>
</dbReference>
<dbReference type="OrthoDB" id="269227at2759"/>
<gene>
    <name evidence="5" type="ORF">CLUMA_CG018227</name>
</gene>
<feature type="domain" description="Glucose-methanol-choline oxidoreductase N-terminal" evidence="4">
    <location>
        <begin position="3296"/>
        <end position="3310"/>
    </location>
</feature>
<feature type="domain" description="Glucose-methanol-choline oxidoreductase N-terminal" evidence="4">
    <location>
        <begin position="2159"/>
        <end position="2173"/>
    </location>
</feature>
<organism evidence="5 6">
    <name type="scientific">Clunio marinus</name>
    <dbReference type="NCBI Taxonomy" id="568069"/>
    <lineage>
        <taxon>Eukaryota</taxon>
        <taxon>Metazoa</taxon>
        <taxon>Ecdysozoa</taxon>
        <taxon>Arthropoda</taxon>
        <taxon>Hexapoda</taxon>
        <taxon>Insecta</taxon>
        <taxon>Pterygota</taxon>
        <taxon>Neoptera</taxon>
        <taxon>Endopterygota</taxon>
        <taxon>Diptera</taxon>
        <taxon>Nematocera</taxon>
        <taxon>Chironomoidea</taxon>
        <taxon>Chironomidae</taxon>
        <taxon>Clunio</taxon>
    </lineage>
</organism>
<feature type="domain" description="Glucose-methanol-choline oxidoreductase N-terminal" evidence="4">
    <location>
        <begin position="2703"/>
        <end position="2717"/>
    </location>
</feature>
<evidence type="ECO:0000259" key="3">
    <source>
        <dbReference type="PROSITE" id="PS00623"/>
    </source>
</evidence>
<dbReference type="InterPro" id="IPR007867">
    <property type="entry name" value="GMC_OxRtase_C"/>
</dbReference>
<accession>A0A1J1IYP0</accession>
<feature type="domain" description="Glucose-methanol-choline oxidoreductase N-terminal" evidence="4">
    <location>
        <begin position="1563"/>
        <end position="1577"/>
    </location>
</feature>
<feature type="domain" description="Glucose-methanol-choline oxidoreductase N-terminal" evidence="3">
    <location>
        <begin position="777"/>
        <end position="800"/>
    </location>
</feature>
<feature type="domain" description="Glucose-methanol-choline oxidoreductase N-terminal" evidence="3">
    <location>
        <begin position="176"/>
        <end position="199"/>
    </location>
</feature>
<feature type="domain" description="Glucose-methanol-choline oxidoreductase N-terminal" evidence="3">
    <location>
        <begin position="1387"/>
        <end position="1410"/>
    </location>
</feature>
<dbReference type="Gene3D" id="3.50.50.60">
    <property type="entry name" value="FAD/NAD(P)-binding domain"/>
    <property type="match status" value="6"/>
</dbReference>
<comment type="similarity">
    <text evidence="1 2">Belongs to the GMC oxidoreductase family.</text>
</comment>
<dbReference type="PROSITE" id="PS00623">
    <property type="entry name" value="GMC_OXRED_1"/>
    <property type="match status" value="4"/>
</dbReference>
<protein>
    <submittedName>
        <fullName evidence="5">CLUMA_CG018227, isoform A</fullName>
    </submittedName>
</protein>
<dbReference type="SUPFAM" id="SSF54373">
    <property type="entry name" value="FAD-linked reductases, C-terminal domain"/>
    <property type="match status" value="6"/>
</dbReference>
<dbReference type="EMBL" id="CVRI01000064">
    <property type="protein sequence ID" value="CRL05333.1"/>
    <property type="molecule type" value="Genomic_DNA"/>
</dbReference>
<dbReference type="PANTHER" id="PTHR11552">
    <property type="entry name" value="GLUCOSE-METHANOL-CHOLINE GMC OXIDOREDUCTASE"/>
    <property type="match status" value="1"/>
</dbReference>
<dbReference type="SUPFAM" id="SSF51905">
    <property type="entry name" value="FAD/NAD(P)-binding domain"/>
    <property type="match status" value="6"/>
</dbReference>
<dbReference type="InterPro" id="IPR012132">
    <property type="entry name" value="GMC_OxRdtase"/>
</dbReference>
<keyword evidence="2" id="KW-0285">Flavoprotein</keyword>
<proteinExistence type="inferred from homology"/>
<evidence type="ECO:0000313" key="6">
    <source>
        <dbReference type="Proteomes" id="UP000183832"/>
    </source>
</evidence>
<evidence type="ECO:0000313" key="5">
    <source>
        <dbReference type="EMBL" id="CRL05333.1"/>
    </source>
</evidence>
<dbReference type="PROSITE" id="PS00624">
    <property type="entry name" value="GMC_OXRED_2"/>
    <property type="match status" value="6"/>
</dbReference>
<sequence length="3604" mass="402803">MVVGISAAGFAATKILPAIGGAALKVIPAIGVASSGAAAAGKIATTVSAGVKAATAVIGVGKIAIIPVLIAALAYFHYDVFDPENRPYNVKQIDHEYDFIVVGSGSAGAVVANRLTEISKYKVLLLEAGGHETEISDVPILSLYLHSSKLDWKYKTQPQETACQAMKDKRCRFTRGKVLGGSSVLNTNLYIRGNKRDYDLWDALGNKGWSYEEVLPYFRKSEDQRNPYLAQNKRQHGTGGYLTVQDSPYLTPIGPAFIQAGEEMGYDIVDVNGEQQTGFAFFQFTQRRASRCSVAKAFLRPVRLRKNLHVALFAHVTKVIMDETDKRALGVEFIRNGKTQRVFAKREVILSAGAINSPQLLMLSGIGPREDLERLGIKVIHDSPGVGRNMQDHIAVGGIVFRIDHPISFVMNRLVNINSAVRYVVSEDGPLTSNVGLETVGFISTKYANQSDDWPDIEFMLTSASTPSDEQSKVAHGITDDYYDYMFKDIKNTDIFGVFPMMLRPKSRGHIKLQSKNPLRYPLIYHNYLTHPDDVAVLREGVKHSIAFVETQAMKRFGARFHDRQAPNCKHLPMYTDEYFDCFIRQYTMTIYHMSGTAKMGLADDPYSVVDDQLRVHGVKGLRVIDASIMPTITSGNINAPVIMIGFISTIAQISSSPITLLSFIPLIAVGLNYYRYSNVDPESAPIDAPVLRRHYDFIVVGAGSAGAVVASRLSEISNWTILLLEAGGDETEVSDVPALAGFLQLTDLDWKYKTKARADRAYCAGMKNDQCNWPRGKVLGGSSVLNAMVYVRGNRRDYDNWEQMGNIGWSFKDVLPYFMKSEDNRNPYLARTPYHSDKGLLTVQEAPWRTPLSLTFIKAGQEMGYEHRDINGEEQTGFMLTQSTMRRGARCSTSKAFLRPVRLRKNLHVAKFAHVMKILIDPNTKRAFGIEFVKDNKRQMVFAKKEVIMSAGSLNTPQLLMLSGVGPAKHLSDFGIPVISDLPVGDNMQDHVGLGGLTFIINEPITVTTTRFANVPTFFEYIMNERGPMTFPGIEGLAFVNTKYADPSGLWPDVQFHFGPSSINSDGGMHIRKITNLKDSLYNTVYKPLEKSETWTILPLLLRPRSTGVVRLQSRNPFVQPQIEPNYFSYKEDIAVLTEGIKIAMNVSNTAAFQRYGSRPHTIPFPECRHLPLFSDEYWECSFRQFTFTIYHPTSTCKMGPNWDPGAVVDHRLRVYGVSGLRVIDASIMPKIISGNPNAPAIMIGEKGADMVKEDWGASSLIASTLGIFGSGLWMIPLLLGTISYYRYDRVDPESRPIDQKVLLPEYDYIVIGGGSAGAVVANRLTENPKVTVLLLEAGPDENEITDVPSLAAYLQLSGLDWSYKTEPSKNACWGMVNNRCNWPRGKVLGGSSVLNYMIYVRGNKNDFNHWAEMGNHGWDYKSVLPYFLKSEDNRNPYLARSPYHKSGGYLTIQEAPWHTPLVAAFVEAGTELGYENRDINGEKQTGYMIAQGTIRRGSRCSTAKAFLRPIRLRPNFHLALNAFVTKVEIDPVTKRAWGVEFVRNNRKQIIRARREVILSAGAINTPQIMMLSGVGPREHLEQMKIPVIKDLPVGNNLMDHLGFGGLTFIVEKPVSILQNRIQAATATTEYVLNERGPMTVLGGLEGIAFVNTPFANHTKDWPDIQFHMAPASINSDSGAQVWKILGLREDLYREMWQPIQDKYTWTIMPLLLRPRSRGWVRLQSKNPFKAPLMDPNYYADPYDVATMVEGAKIALRTANAKVFKQFGSHLYQRPLPNCKHHKFLSDEYLECGIRTVSMTIYHQCGTAKMGPEYDPEAVVDPRLKVYGINNLRVIDASVMPQIVSGNTNAAVIMIGEKGADMVKEDCLQQTSNYSVIDMIQTFLYRGGKQLEKEFPDKIDLKSDYDFIVIGAGSAGCAVASRLSENPEWKVLLIEAGPKENLLMDVPMMVHYLQGYNINWGYKTERSERSCLAMNNNQCNWPRGKVMGGSSVLNYMIYTRGNRRDYDNWAALGNPGWDFKNVSKYFRKLENNIAAGITPDYHGKHGPVTISSVKYKTTVAKAFVDAGLEKGFPYIDYNGPQQIGFSFLQTTTKNGTRQSTNVAYLYPISNRKNLHVKRNSHVVKLLIDENKKAYGVKFFSGGRVYSVNAKKEIIISAGAINTPQILMLSGIGPKKHLKQLGIETIMNLAVGYNLMDHTATGALTFTVNTTTLSQSDILDVKHFKTFTRELDGPLILAGGVESVAFIDTERPNDPDGYPDLELMQLAGGLNSDPVFKRNFGIRDDVYNETFGSLGEKHENFMVFPLVLRPKSRGRIKLRSNNPFAHPIILPNYFSEHYDIEISIRGIRRMIDLLDTDAFRKLNAEIYKAPVSGCKNYEFNSDAYWECYTRHFTFTIYHHCGTAKMGPATDKRAVVDPTLKVYGIEGLRVADASIIPEIISEVRYFNEYDFIIVGSGPGGSVLANRLTENPNWNVLLIEAGKVETFIQEVPVLAAYMQSTAYNWGFVSESQTGSCLGMESQRCAFPRGKALGGTSVINYMIYNRGNKNDFDRWAAAGNTGWSWAEVLPYFLKSERSQLENLQNSKAHNRKGLLNVEFNRERTLLAKGFMKANQQLGAKEVDYNSGQQLGVSFLQANTIRGRRHSAFKSFLEPFLERSNLHIMVNTRVTKILIDANTKTAYGVEMIRNRKKLHVKSRKEVFLSSGTFSSPQLLMLSGVGMKSDLSKFGIPVIKELPVGKIMYDHPSFLGPTFVVNTTGHSLNTDRALHPRTAIEYIKGQGVLTIPGGVEALSFIKTKTNNSRGADVPDVELIFVSGGFHSDQGAGIARGMRLRTDIYNKMFKELEDTSIDTFSIMPMLFHPKSVGYLELRSANPFQWPKFYHNFFTNQDDVETLLEGIKFSLKLGQSRAFQKLGARLHSVPLPTCAHIHFGSDNYWRCAIRSISSTLHHQVSTCKMGPSSDSTAVVSPELKVHGINRLRVVDTSIIPEPPTAHTNAASFMIGEKAADMVKRQWERTRRSTNMGKIVFGSYNEHIEKPQYFERYDFIIVGSGPGGCVLANRLTENPKWNVLLIEAGDVETPLQSVPVGAPYSVFSKYNWGYNAEPQIEACLGREDNRCSYPRGKALGGSSVIYFLIHTRGNKRDFDRWAEAGNYGWSYDEVLPYFMKSEKANLGRYNDSPYHNKSGPWSVSLNTMRTPLAKTFVQGNKMMGMNEIDYNGDKQIGVSYVQANTLNGRRHSAYRAFLEPVLHRPNLHIMINTRATKILINPETKIAYGVEFVRDRKKYRMIAKREVILSSGTFHSPQLLSLSGIGLKQDLRRIGIPLIQDLPVGRNMHDHITFAELTFVTNVTNEIGFMSYVNTVFEFMQGTGLMTLPAGVEGLGFIKTPTNNSRGRDVPDIELVFTAGSVNADGGFGIINGGRMRRDIYDKVYKPLEGTKYYTFLISLMLFHPKSVGHVKIPNADPFGHPKLYGNLFSEPDDIEALLHGVKYVLKLTKTEPFQKIGARIHAIPLPDCAHINYGSDDYWRCAIKLMSFSILHQVGTNKMGPSNDPTAVVSPELKVHGIQKLRVVDTSIIPEAPTAHTNALSVMIGEKAADLIKNEWRGK</sequence>
<dbReference type="InterPro" id="IPR000172">
    <property type="entry name" value="GMC_OxRdtase_N"/>
</dbReference>
<evidence type="ECO:0000259" key="4">
    <source>
        <dbReference type="PROSITE" id="PS00624"/>
    </source>
</evidence>
<feature type="domain" description="Glucose-methanol-choline oxidoreductase N-terminal" evidence="4">
    <location>
        <begin position="953"/>
        <end position="967"/>
    </location>
</feature>
<dbReference type="GO" id="GO:0050660">
    <property type="term" value="F:flavin adenine dinucleotide binding"/>
    <property type="evidence" value="ECO:0007669"/>
    <property type="project" value="InterPro"/>
</dbReference>
<dbReference type="Proteomes" id="UP000183832">
    <property type="component" value="Unassembled WGS sequence"/>
</dbReference>
<dbReference type="PANTHER" id="PTHR11552:SF215">
    <property type="entry name" value="FI02019P"/>
    <property type="match status" value="1"/>
</dbReference>
<dbReference type="STRING" id="568069.A0A1J1IYP0"/>
<dbReference type="GO" id="GO:0016614">
    <property type="term" value="F:oxidoreductase activity, acting on CH-OH group of donors"/>
    <property type="evidence" value="ECO:0007669"/>
    <property type="project" value="InterPro"/>
</dbReference>
<keyword evidence="2" id="KW-0274">FAD</keyword>
<feature type="domain" description="Glucose-methanol-choline oxidoreductase N-terminal" evidence="3">
    <location>
        <begin position="2527"/>
        <end position="2550"/>
    </location>
</feature>
<dbReference type="Pfam" id="PF00732">
    <property type="entry name" value="GMC_oxred_N"/>
    <property type="match status" value="6"/>
</dbReference>
<evidence type="ECO:0000256" key="2">
    <source>
        <dbReference type="RuleBase" id="RU003968"/>
    </source>
</evidence>